<feature type="signal peptide" evidence="2">
    <location>
        <begin position="1"/>
        <end position="23"/>
    </location>
</feature>
<dbReference type="Gene3D" id="1.20.144.10">
    <property type="entry name" value="Phosphatidic acid phosphatase type 2/haloperoxidase"/>
    <property type="match status" value="1"/>
</dbReference>
<dbReference type="OrthoDB" id="9805301at2"/>
<evidence type="ECO:0000259" key="3">
    <source>
        <dbReference type="SMART" id="SM00014"/>
    </source>
</evidence>
<dbReference type="InterPro" id="IPR036938">
    <property type="entry name" value="PAP2/HPO_sf"/>
</dbReference>
<keyword evidence="5" id="KW-1185">Reference proteome</keyword>
<keyword evidence="1" id="KW-0378">Hydrolase</keyword>
<dbReference type="Proteomes" id="UP000276984">
    <property type="component" value="Chromosome"/>
</dbReference>
<sequence length="254" mass="26927">MRRAFLSAFIGLALAGCAATSDAGRDITLWQGYADHPKGYLAPAAGFEALAFLPPPPQAGSLRAQNDVSVYRETRALEGYPRWAQAAADAEIVTPAAPRVFSEALGSPFDPQQTPALALLLGRLHADLEAVQASAKATYARSRPFVAEPANICIEAEPWLAQSGSYPSGHAAIGWAWALVLAELAPDRAEEILARGLAYGDSRVICGVHYVSDVEAGRLVGAALVARLKAEPEFQRDFGRARGELTTSNAKSSQ</sequence>
<protein>
    <recommendedName>
        <fullName evidence="1">Acid phosphatase</fullName>
        <ecNumber evidence="1">3.1.3.2</ecNumber>
    </recommendedName>
</protein>
<accession>A0A494RHE5</accession>
<name>A0A494RHE5_9CAUL</name>
<dbReference type="GO" id="GO:0030288">
    <property type="term" value="C:outer membrane-bounded periplasmic space"/>
    <property type="evidence" value="ECO:0007669"/>
    <property type="project" value="InterPro"/>
</dbReference>
<feature type="chain" id="PRO_5019829960" description="Acid phosphatase" evidence="2">
    <location>
        <begin position="24"/>
        <end position="254"/>
    </location>
</feature>
<dbReference type="EC" id="3.1.3.2" evidence="1"/>
<dbReference type="PROSITE" id="PS51257">
    <property type="entry name" value="PROKAR_LIPOPROTEIN"/>
    <property type="match status" value="1"/>
</dbReference>
<dbReference type="InterPro" id="IPR000326">
    <property type="entry name" value="PAP2/HPO"/>
</dbReference>
<gene>
    <name evidence="4" type="ORF">D8I30_11850</name>
</gene>
<dbReference type="CDD" id="cd03397">
    <property type="entry name" value="PAP2_acid_phosphatase"/>
    <property type="match status" value="1"/>
</dbReference>
<dbReference type="Pfam" id="PF01569">
    <property type="entry name" value="PAP2"/>
    <property type="match status" value="1"/>
</dbReference>
<dbReference type="SUPFAM" id="SSF48317">
    <property type="entry name" value="Acid phosphatase/Vanadium-dependent haloperoxidase"/>
    <property type="match status" value="1"/>
</dbReference>
<evidence type="ECO:0000313" key="4">
    <source>
        <dbReference type="EMBL" id="AYG95791.1"/>
    </source>
</evidence>
<comment type="similarity">
    <text evidence="1">Belongs to the class A bacterial acid phosphatase family.</text>
</comment>
<proteinExistence type="inferred from homology"/>
<organism evidence="4 5">
    <name type="scientific">Brevundimonas naejangsanensis</name>
    <dbReference type="NCBI Taxonomy" id="588932"/>
    <lineage>
        <taxon>Bacteria</taxon>
        <taxon>Pseudomonadati</taxon>
        <taxon>Pseudomonadota</taxon>
        <taxon>Alphaproteobacteria</taxon>
        <taxon>Caulobacterales</taxon>
        <taxon>Caulobacteraceae</taxon>
        <taxon>Brevundimonas</taxon>
    </lineage>
</organism>
<dbReference type="InterPro" id="IPR001011">
    <property type="entry name" value="Acid_Pase_classA_bac"/>
</dbReference>
<evidence type="ECO:0000313" key="5">
    <source>
        <dbReference type="Proteomes" id="UP000276984"/>
    </source>
</evidence>
<reference evidence="4 5" key="1">
    <citation type="submission" date="2018-10" db="EMBL/GenBank/DDBJ databases">
        <title>Complete genome sequence of Brevundimonas naejangsanensis BRV3.</title>
        <authorList>
            <person name="Berrios L."/>
            <person name="Ely B."/>
        </authorList>
    </citation>
    <scope>NUCLEOTIDE SEQUENCE [LARGE SCALE GENOMIC DNA]</scope>
    <source>
        <strain evidence="4 5">BRV3</strain>
    </source>
</reference>
<dbReference type="SMART" id="SM00014">
    <property type="entry name" value="acidPPc"/>
    <property type="match status" value="1"/>
</dbReference>
<evidence type="ECO:0000256" key="2">
    <source>
        <dbReference type="SAM" id="SignalP"/>
    </source>
</evidence>
<evidence type="ECO:0000256" key="1">
    <source>
        <dbReference type="PIRNR" id="PIRNR000897"/>
    </source>
</evidence>
<dbReference type="AlphaFoldDB" id="A0A494RHE5"/>
<comment type="catalytic activity">
    <reaction evidence="1">
        <text>a phosphate monoester + H2O = an alcohol + phosphate</text>
        <dbReference type="Rhea" id="RHEA:15017"/>
        <dbReference type="ChEBI" id="CHEBI:15377"/>
        <dbReference type="ChEBI" id="CHEBI:30879"/>
        <dbReference type="ChEBI" id="CHEBI:43474"/>
        <dbReference type="ChEBI" id="CHEBI:67140"/>
        <dbReference type="EC" id="3.1.3.2"/>
    </reaction>
</comment>
<dbReference type="EMBL" id="CP032707">
    <property type="protein sequence ID" value="AYG95791.1"/>
    <property type="molecule type" value="Genomic_DNA"/>
</dbReference>
<dbReference type="PIRSF" id="PIRSF000897">
    <property type="entry name" value="Acid_Ptase_ClsA"/>
    <property type="match status" value="1"/>
</dbReference>
<dbReference type="GO" id="GO:0003993">
    <property type="term" value="F:acid phosphatase activity"/>
    <property type="evidence" value="ECO:0007669"/>
    <property type="project" value="UniProtKB-EC"/>
</dbReference>
<keyword evidence="2" id="KW-0732">Signal</keyword>
<dbReference type="PRINTS" id="PR00483">
    <property type="entry name" value="BACPHPHTASE"/>
</dbReference>
<feature type="domain" description="Phosphatidic acid phosphatase type 2/haloperoxidase" evidence="3">
    <location>
        <begin position="116"/>
        <end position="229"/>
    </location>
</feature>